<keyword evidence="11" id="KW-1185">Reference proteome</keyword>
<organism evidence="10 11">
    <name type="scientific">Palleronia marisminoris</name>
    <dbReference type="NCBI Taxonomy" id="315423"/>
    <lineage>
        <taxon>Bacteria</taxon>
        <taxon>Pseudomonadati</taxon>
        <taxon>Pseudomonadota</taxon>
        <taxon>Alphaproteobacteria</taxon>
        <taxon>Rhodobacterales</taxon>
        <taxon>Roseobacteraceae</taxon>
        <taxon>Palleronia</taxon>
    </lineage>
</organism>
<evidence type="ECO:0000256" key="6">
    <source>
        <dbReference type="ARBA" id="ARBA00023163"/>
    </source>
</evidence>
<evidence type="ECO:0000256" key="8">
    <source>
        <dbReference type="SAM" id="MobiDB-lite"/>
    </source>
</evidence>
<dbReference type="InterPro" id="IPR003444">
    <property type="entry name" value="MraZ"/>
</dbReference>
<comment type="subcellular location">
    <subcellularLocation>
        <location evidence="7">Cytoplasm</location>
        <location evidence="7">Nucleoid</location>
    </subcellularLocation>
</comment>
<dbReference type="InterPro" id="IPR020603">
    <property type="entry name" value="MraZ_dom"/>
</dbReference>
<dbReference type="PANTHER" id="PTHR34701:SF1">
    <property type="entry name" value="TRANSCRIPTIONAL REGULATOR MRAZ"/>
    <property type="match status" value="1"/>
</dbReference>
<keyword evidence="10" id="KW-0131">Cell cycle</keyword>
<dbReference type="EMBL" id="FWFV01000002">
    <property type="protein sequence ID" value="SLN23451.1"/>
    <property type="molecule type" value="Genomic_DNA"/>
</dbReference>
<evidence type="ECO:0000256" key="1">
    <source>
        <dbReference type="ARBA" id="ARBA00013860"/>
    </source>
</evidence>
<dbReference type="GO" id="GO:0000976">
    <property type="term" value="F:transcription cis-regulatory region binding"/>
    <property type="evidence" value="ECO:0007669"/>
    <property type="project" value="TreeGrafter"/>
</dbReference>
<sequence length="171" mass="19438">MFDVFIGQHENKIDAKARLSIPADFRKVIDQGHQDREPGTPATFLLVFGDERTPYLEGMTLARLKKITKQIRRMPKSDPRRNQLEEAIYEKSQQLVLDDTGRIVLPARGRDKLGISANDTVVFAGRGDSFRLWKPDAHATATERPPADPAIDYDPDRDPMDYLDGDEDDEE</sequence>
<dbReference type="GO" id="GO:2000143">
    <property type="term" value="P:negative regulation of DNA-templated transcription initiation"/>
    <property type="evidence" value="ECO:0007669"/>
    <property type="project" value="TreeGrafter"/>
</dbReference>
<keyword evidence="10" id="KW-0132">Cell division</keyword>
<evidence type="ECO:0000256" key="2">
    <source>
        <dbReference type="ARBA" id="ARBA00022490"/>
    </source>
</evidence>
<dbReference type="CDD" id="cd16320">
    <property type="entry name" value="MraZ_N"/>
    <property type="match status" value="1"/>
</dbReference>
<evidence type="ECO:0000256" key="7">
    <source>
        <dbReference type="HAMAP-Rule" id="MF_01008"/>
    </source>
</evidence>
<evidence type="ECO:0000313" key="10">
    <source>
        <dbReference type="EMBL" id="SLN23451.1"/>
    </source>
</evidence>
<dbReference type="OrthoDB" id="9807753at2"/>
<dbReference type="InterPro" id="IPR035642">
    <property type="entry name" value="MraZ_N"/>
</dbReference>
<proteinExistence type="inferred from homology"/>
<protein>
    <recommendedName>
        <fullName evidence="1 7">Transcriptional regulator MraZ</fullName>
    </recommendedName>
</protein>
<evidence type="ECO:0000256" key="4">
    <source>
        <dbReference type="ARBA" id="ARBA00023015"/>
    </source>
</evidence>
<dbReference type="Gene3D" id="3.40.1550.20">
    <property type="entry name" value="Transcriptional regulator MraZ domain"/>
    <property type="match status" value="1"/>
</dbReference>
<evidence type="ECO:0000256" key="3">
    <source>
        <dbReference type="ARBA" id="ARBA00022737"/>
    </source>
</evidence>
<dbReference type="HAMAP" id="MF_01008">
    <property type="entry name" value="MraZ"/>
    <property type="match status" value="1"/>
</dbReference>
<comment type="similarity">
    <text evidence="7">Belongs to the MraZ family.</text>
</comment>
<keyword evidence="2 7" id="KW-0963">Cytoplasm</keyword>
<dbReference type="Pfam" id="PF02381">
    <property type="entry name" value="MraZ"/>
    <property type="match status" value="1"/>
</dbReference>
<evidence type="ECO:0000313" key="11">
    <source>
        <dbReference type="Proteomes" id="UP000193870"/>
    </source>
</evidence>
<keyword evidence="4 7" id="KW-0805">Transcription regulation</keyword>
<name>A0A1Y5RR50_9RHOB</name>
<dbReference type="InterPro" id="IPR037914">
    <property type="entry name" value="SpoVT-AbrB_sf"/>
</dbReference>
<dbReference type="GO" id="GO:0005737">
    <property type="term" value="C:cytoplasm"/>
    <property type="evidence" value="ECO:0007669"/>
    <property type="project" value="UniProtKB-UniRule"/>
</dbReference>
<comment type="subunit">
    <text evidence="7">Forms oligomers.</text>
</comment>
<keyword evidence="6 7" id="KW-0804">Transcription</keyword>
<dbReference type="GO" id="GO:0003700">
    <property type="term" value="F:DNA-binding transcription factor activity"/>
    <property type="evidence" value="ECO:0007669"/>
    <property type="project" value="UniProtKB-UniRule"/>
</dbReference>
<feature type="compositionally biased region" description="Acidic residues" evidence="8">
    <location>
        <begin position="161"/>
        <end position="171"/>
    </location>
</feature>
<dbReference type="SUPFAM" id="SSF89447">
    <property type="entry name" value="AbrB/MazE/MraZ-like"/>
    <property type="match status" value="1"/>
</dbReference>
<keyword evidence="5 7" id="KW-0238">DNA-binding</keyword>
<feature type="region of interest" description="Disordered" evidence="8">
    <location>
        <begin position="136"/>
        <end position="171"/>
    </location>
</feature>
<accession>A0A1Y5RR50</accession>
<gene>
    <name evidence="7" type="primary">mraZ</name>
    <name evidence="10" type="ORF">PAM7066_00804</name>
</gene>
<evidence type="ECO:0000256" key="5">
    <source>
        <dbReference type="ARBA" id="ARBA00023125"/>
    </source>
</evidence>
<dbReference type="Proteomes" id="UP000193870">
    <property type="component" value="Unassembled WGS sequence"/>
</dbReference>
<feature type="domain" description="SpoVT-AbrB" evidence="9">
    <location>
        <begin position="92"/>
        <end position="137"/>
    </location>
</feature>
<keyword evidence="3" id="KW-0677">Repeat</keyword>
<reference evidence="10 11" key="1">
    <citation type="submission" date="2017-03" db="EMBL/GenBank/DDBJ databases">
        <authorList>
            <person name="Afonso C.L."/>
            <person name="Miller P.J."/>
            <person name="Scott M.A."/>
            <person name="Spackman E."/>
            <person name="Goraichik I."/>
            <person name="Dimitrov K.M."/>
            <person name="Suarez D.L."/>
            <person name="Swayne D.E."/>
        </authorList>
    </citation>
    <scope>NUCLEOTIDE SEQUENCE [LARGE SCALE GENOMIC DNA]</scope>
    <source>
        <strain evidence="10 11">CECT 7066</strain>
    </source>
</reference>
<dbReference type="PANTHER" id="PTHR34701">
    <property type="entry name" value="TRANSCRIPTIONAL REGULATOR MRAZ"/>
    <property type="match status" value="1"/>
</dbReference>
<dbReference type="AlphaFoldDB" id="A0A1Y5RR50"/>
<evidence type="ECO:0000259" key="9">
    <source>
        <dbReference type="PROSITE" id="PS51740"/>
    </source>
</evidence>
<dbReference type="PROSITE" id="PS51740">
    <property type="entry name" value="SPOVT_ABRB"/>
    <property type="match status" value="1"/>
</dbReference>
<dbReference type="GO" id="GO:0009295">
    <property type="term" value="C:nucleoid"/>
    <property type="evidence" value="ECO:0007669"/>
    <property type="project" value="UniProtKB-SubCell"/>
</dbReference>
<dbReference type="InterPro" id="IPR007159">
    <property type="entry name" value="SpoVT-AbrB_dom"/>
</dbReference>
<dbReference type="GO" id="GO:0051301">
    <property type="term" value="P:cell division"/>
    <property type="evidence" value="ECO:0007669"/>
    <property type="project" value="UniProtKB-KW"/>
</dbReference>
<dbReference type="InterPro" id="IPR038619">
    <property type="entry name" value="MraZ_sf"/>
</dbReference>
<dbReference type="STRING" id="315423.SAMN04488020_102477"/>